<dbReference type="Proteomes" id="UP001165205">
    <property type="component" value="Unassembled WGS sequence"/>
</dbReference>
<dbReference type="EMBL" id="BSYA01000223">
    <property type="protein sequence ID" value="GMG37052.1"/>
    <property type="molecule type" value="Genomic_DNA"/>
</dbReference>
<evidence type="ECO:0000313" key="2">
    <source>
        <dbReference type="EMBL" id="GMG37052.1"/>
    </source>
</evidence>
<evidence type="ECO:0000313" key="3">
    <source>
        <dbReference type="Proteomes" id="UP001165205"/>
    </source>
</evidence>
<keyword evidence="1" id="KW-0472">Membrane</keyword>
<accession>A0AAN4YSJ4</accession>
<dbReference type="InterPro" id="IPR046670">
    <property type="entry name" value="DUF6540"/>
</dbReference>
<organism evidence="2 3">
    <name type="scientific">Aspergillus oryzae</name>
    <name type="common">Yellow koji mold</name>
    <dbReference type="NCBI Taxonomy" id="5062"/>
    <lineage>
        <taxon>Eukaryota</taxon>
        <taxon>Fungi</taxon>
        <taxon>Dikarya</taxon>
        <taxon>Ascomycota</taxon>
        <taxon>Pezizomycotina</taxon>
        <taxon>Eurotiomycetes</taxon>
        <taxon>Eurotiomycetidae</taxon>
        <taxon>Eurotiales</taxon>
        <taxon>Aspergillaceae</taxon>
        <taxon>Aspergillus</taxon>
        <taxon>Aspergillus subgen. Circumdati</taxon>
    </lineage>
</organism>
<sequence>MAPRTIYLISTRSSKTQRAHFAIWVPSAQQPTSGSLINVVGAPMIGFAHEFKRCYEPAGSTEPYEIWPIGEVDSAHIFDWPEGGCNIRTAPKGDLEIAAAQVPAPGVSRDTMAPVDHVCSFYLLWCLVLLGCLLLTFEMMQTTNRRCQEWTMDYVRYLVAKGYIGAEAIEIVQSKRDSPTHGLVCDEWLRSWGMDVEERSDDVGIRSLAS</sequence>
<reference evidence="2" key="1">
    <citation type="submission" date="2023-04" db="EMBL/GenBank/DDBJ databases">
        <title>Aspergillus oryzae NBRC 4228.</title>
        <authorList>
            <person name="Ichikawa N."/>
            <person name="Sato H."/>
            <person name="Tonouchi N."/>
        </authorList>
    </citation>
    <scope>NUCLEOTIDE SEQUENCE</scope>
    <source>
        <strain evidence="2">NBRC 4228</strain>
    </source>
</reference>
<keyword evidence="1" id="KW-0812">Transmembrane</keyword>
<dbReference type="Pfam" id="PF20174">
    <property type="entry name" value="DUF6540"/>
    <property type="match status" value="1"/>
</dbReference>
<gene>
    <name evidence="2" type="ORF">Aory04_001198700</name>
</gene>
<feature type="transmembrane region" description="Helical" evidence="1">
    <location>
        <begin position="120"/>
        <end position="137"/>
    </location>
</feature>
<name>A0AAN4YSJ4_ASPOZ</name>
<dbReference type="AlphaFoldDB" id="A0AAN4YSJ4"/>
<keyword evidence="1" id="KW-1133">Transmembrane helix</keyword>
<comment type="caution">
    <text evidence="2">The sequence shown here is derived from an EMBL/GenBank/DDBJ whole genome shotgun (WGS) entry which is preliminary data.</text>
</comment>
<evidence type="ECO:0000256" key="1">
    <source>
        <dbReference type="SAM" id="Phobius"/>
    </source>
</evidence>
<protein>
    <submittedName>
        <fullName evidence="2">Unnamed protein product</fullName>
    </submittedName>
</protein>
<proteinExistence type="predicted"/>